<evidence type="ECO:0000259" key="6">
    <source>
        <dbReference type="PROSITE" id="PS50280"/>
    </source>
</evidence>
<evidence type="ECO:0000256" key="5">
    <source>
        <dbReference type="ARBA" id="ARBA00022691"/>
    </source>
</evidence>
<dbReference type="Gene3D" id="2.170.270.10">
    <property type="entry name" value="SET domain"/>
    <property type="match status" value="1"/>
</dbReference>
<evidence type="ECO:0000256" key="1">
    <source>
        <dbReference type="ARBA" id="ARBA00004286"/>
    </source>
</evidence>
<dbReference type="SMART" id="SM00317">
    <property type="entry name" value="SET"/>
    <property type="match status" value="1"/>
</dbReference>
<keyword evidence="2" id="KW-0158">Chromosome</keyword>
<keyword evidence="4" id="KW-0808">Transferase</keyword>
<accession>A0ABX2EJC2</accession>
<organism evidence="7 8">
    <name type="scientific">Pseudaquabacterium terrae</name>
    <dbReference type="NCBI Taxonomy" id="2732868"/>
    <lineage>
        <taxon>Bacteria</taxon>
        <taxon>Pseudomonadati</taxon>
        <taxon>Pseudomonadota</taxon>
        <taxon>Betaproteobacteria</taxon>
        <taxon>Burkholderiales</taxon>
        <taxon>Sphaerotilaceae</taxon>
        <taxon>Pseudaquabacterium</taxon>
    </lineage>
</organism>
<sequence>MNPARPAYQKFDVAVRKSAIDGFGVFAAEDIPPQKKIGEIRGESISVAEGRRRAEGRQRIMIVEVSSRKAIDASQSEDPMRFTNHCCKPNARLTIRDGRIEFYALRAIGPGEEITVNYGETHHAGTLACRCGAPGCIGWL</sequence>
<evidence type="ECO:0000256" key="3">
    <source>
        <dbReference type="ARBA" id="ARBA00022603"/>
    </source>
</evidence>
<proteinExistence type="predicted"/>
<evidence type="ECO:0000256" key="4">
    <source>
        <dbReference type="ARBA" id="ARBA00022679"/>
    </source>
</evidence>
<gene>
    <name evidence="7" type="ORF">HLB44_17280</name>
</gene>
<comment type="subcellular location">
    <subcellularLocation>
        <location evidence="1">Chromosome</location>
    </subcellularLocation>
</comment>
<dbReference type="InterPro" id="IPR050777">
    <property type="entry name" value="SET2_Histone-Lys_MeTrsfase"/>
</dbReference>
<feature type="domain" description="SET" evidence="6">
    <location>
        <begin position="11"/>
        <end position="119"/>
    </location>
</feature>
<reference evidence="7 8" key="1">
    <citation type="submission" date="2020-05" db="EMBL/GenBank/DDBJ databases">
        <title>Aquincola sp. isolate from soil.</title>
        <authorList>
            <person name="Han J."/>
            <person name="Kim D.-U."/>
        </authorList>
    </citation>
    <scope>NUCLEOTIDE SEQUENCE [LARGE SCALE GENOMIC DNA]</scope>
    <source>
        <strain evidence="7 8">S2</strain>
    </source>
</reference>
<keyword evidence="3" id="KW-0489">Methyltransferase</keyword>
<evidence type="ECO:0000256" key="2">
    <source>
        <dbReference type="ARBA" id="ARBA00022454"/>
    </source>
</evidence>
<dbReference type="RefSeq" id="WP_173124753.1">
    <property type="nucleotide sequence ID" value="NZ_JABRWJ010000005.1"/>
</dbReference>
<dbReference type="SUPFAM" id="SSF82199">
    <property type="entry name" value="SET domain"/>
    <property type="match status" value="1"/>
</dbReference>
<dbReference type="InterPro" id="IPR001214">
    <property type="entry name" value="SET_dom"/>
</dbReference>
<dbReference type="Proteomes" id="UP000737171">
    <property type="component" value="Unassembled WGS sequence"/>
</dbReference>
<evidence type="ECO:0000313" key="8">
    <source>
        <dbReference type="Proteomes" id="UP000737171"/>
    </source>
</evidence>
<name>A0ABX2EJC2_9BURK</name>
<dbReference type="Pfam" id="PF00856">
    <property type="entry name" value="SET"/>
    <property type="match status" value="1"/>
</dbReference>
<keyword evidence="5" id="KW-0949">S-adenosyl-L-methionine</keyword>
<dbReference type="InterPro" id="IPR046341">
    <property type="entry name" value="SET_dom_sf"/>
</dbReference>
<keyword evidence="8" id="KW-1185">Reference proteome</keyword>
<dbReference type="EMBL" id="JABRWJ010000005">
    <property type="protein sequence ID" value="NRF68747.1"/>
    <property type="molecule type" value="Genomic_DNA"/>
</dbReference>
<dbReference type="PANTHER" id="PTHR22884">
    <property type="entry name" value="SET DOMAIN PROTEINS"/>
    <property type="match status" value="1"/>
</dbReference>
<evidence type="ECO:0000313" key="7">
    <source>
        <dbReference type="EMBL" id="NRF68747.1"/>
    </source>
</evidence>
<protein>
    <submittedName>
        <fullName evidence="7">SET domain-containing protein</fullName>
    </submittedName>
</protein>
<dbReference type="PROSITE" id="PS50280">
    <property type="entry name" value="SET"/>
    <property type="match status" value="1"/>
</dbReference>
<comment type="caution">
    <text evidence="7">The sequence shown here is derived from an EMBL/GenBank/DDBJ whole genome shotgun (WGS) entry which is preliminary data.</text>
</comment>